<evidence type="ECO:0000313" key="2">
    <source>
        <dbReference type="EMBL" id="MSD15541.1"/>
    </source>
</evidence>
<name>A0A844DW04_EUBRA</name>
<dbReference type="GeneID" id="42788237"/>
<evidence type="ECO:0000313" key="3">
    <source>
        <dbReference type="Proteomes" id="UP000431304"/>
    </source>
</evidence>
<gene>
    <name evidence="2" type="ORF">GKE72_05550</name>
</gene>
<proteinExistence type="predicted"/>
<dbReference type="AlphaFoldDB" id="A0A844DW04"/>
<comment type="caution">
    <text evidence="2">The sequence shown here is derived from an EMBL/GenBank/DDBJ whole genome shotgun (WGS) entry which is preliminary data.</text>
</comment>
<keyword evidence="1" id="KW-0472">Membrane</keyword>
<dbReference type="RefSeq" id="WP_021738084.1">
    <property type="nucleotide sequence ID" value="NZ_CABKSU010000021.1"/>
</dbReference>
<organism evidence="2 3">
    <name type="scientific">Eubacterium ramulus</name>
    <dbReference type="NCBI Taxonomy" id="39490"/>
    <lineage>
        <taxon>Bacteria</taxon>
        <taxon>Bacillati</taxon>
        <taxon>Bacillota</taxon>
        <taxon>Clostridia</taxon>
        <taxon>Eubacteriales</taxon>
        <taxon>Eubacteriaceae</taxon>
        <taxon>Eubacterium</taxon>
    </lineage>
</organism>
<sequence length="70" mass="7382">MGKGDAYAQKGANPSGVGSFALPSSFLVNAILVCFIGGNKDSKPKFFCAKAHSQRILLFLSQAAHHIADM</sequence>
<feature type="transmembrane region" description="Helical" evidence="1">
    <location>
        <begin position="20"/>
        <end position="38"/>
    </location>
</feature>
<protein>
    <submittedName>
        <fullName evidence="2">Uncharacterized protein</fullName>
    </submittedName>
</protein>
<evidence type="ECO:0000256" key="1">
    <source>
        <dbReference type="SAM" id="Phobius"/>
    </source>
</evidence>
<reference evidence="2 3" key="1">
    <citation type="journal article" date="2019" name="Nat. Med.">
        <title>A library of human gut bacterial isolates paired with longitudinal multiomics data enables mechanistic microbiome research.</title>
        <authorList>
            <person name="Poyet M."/>
            <person name="Groussin M."/>
            <person name="Gibbons S.M."/>
            <person name="Avila-Pacheco J."/>
            <person name="Jiang X."/>
            <person name="Kearney S.M."/>
            <person name="Perrotta A.R."/>
            <person name="Berdy B."/>
            <person name="Zhao S."/>
            <person name="Lieberman T.D."/>
            <person name="Swanson P.K."/>
            <person name="Smith M."/>
            <person name="Roesemann S."/>
            <person name="Alexander J.E."/>
            <person name="Rich S.A."/>
            <person name="Livny J."/>
            <person name="Vlamakis H."/>
            <person name="Clish C."/>
            <person name="Bullock K."/>
            <person name="Deik A."/>
            <person name="Scott J."/>
            <person name="Pierce K.A."/>
            <person name="Xavier R.J."/>
            <person name="Alm E.J."/>
        </authorList>
    </citation>
    <scope>NUCLEOTIDE SEQUENCE [LARGE SCALE GENOMIC DNA]</scope>
    <source>
        <strain evidence="2 3">BIOML-A3</strain>
    </source>
</reference>
<keyword evidence="1" id="KW-1133">Transmembrane helix</keyword>
<dbReference type="EMBL" id="WKRA01000006">
    <property type="protein sequence ID" value="MSD15541.1"/>
    <property type="molecule type" value="Genomic_DNA"/>
</dbReference>
<accession>A0A844DW04</accession>
<dbReference type="Proteomes" id="UP000431304">
    <property type="component" value="Unassembled WGS sequence"/>
</dbReference>
<keyword evidence="1" id="KW-0812">Transmembrane</keyword>